<dbReference type="EMBL" id="BLKU01000005">
    <property type="protein sequence ID" value="GFG65546.1"/>
    <property type="molecule type" value="Genomic_DNA"/>
</dbReference>
<evidence type="ECO:0000313" key="2">
    <source>
        <dbReference type="EMBL" id="QPI38104.1"/>
    </source>
</evidence>
<evidence type="ECO:0000313" key="4">
    <source>
        <dbReference type="Proteomes" id="UP000663583"/>
    </source>
</evidence>
<reference evidence="2" key="3">
    <citation type="submission" date="2020-11" db="EMBL/GenBank/DDBJ databases">
        <title>Intraspecies plasmid and genomic variation of Mycobacterium kubicae revealed by the complete genome sequences of two clinical isolates.</title>
        <authorList>
            <person name="Hendrix J.R."/>
            <person name="Epperson L.E."/>
            <person name="Honda J.R."/>
            <person name="Strong M."/>
        </authorList>
    </citation>
    <scope>NUCLEOTIDE SEQUENCE</scope>
    <source>
        <strain evidence="2">JCM 13573</strain>
    </source>
</reference>
<evidence type="ECO:0000313" key="3">
    <source>
        <dbReference type="Proteomes" id="UP000465306"/>
    </source>
</evidence>
<dbReference type="EMBL" id="CP065047">
    <property type="protein sequence ID" value="QPI38104.1"/>
    <property type="molecule type" value="Genomic_DNA"/>
</dbReference>
<dbReference type="AlphaFoldDB" id="A0AAX1J9F3"/>
<dbReference type="Proteomes" id="UP000465306">
    <property type="component" value="Unassembled WGS sequence"/>
</dbReference>
<dbReference type="KEGG" id="mku:I2456_00470"/>
<proteinExistence type="predicted"/>
<protein>
    <submittedName>
        <fullName evidence="2">Uncharacterized protein</fullName>
    </submittedName>
</protein>
<name>A0AAX1J9F3_9MYCO</name>
<evidence type="ECO:0000313" key="1">
    <source>
        <dbReference type="EMBL" id="GFG65546.1"/>
    </source>
</evidence>
<reference evidence="1" key="2">
    <citation type="submission" date="2020-02" db="EMBL/GenBank/DDBJ databases">
        <authorList>
            <person name="Matsumoto Y."/>
            <person name="Kinjo T."/>
            <person name="Motooka D."/>
            <person name="Nabeya D."/>
            <person name="Jung N."/>
            <person name="Uechi K."/>
            <person name="Horii T."/>
            <person name="Iida T."/>
            <person name="Fujita J."/>
            <person name="Nakamura S."/>
        </authorList>
    </citation>
    <scope>NUCLEOTIDE SEQUENCE</scope>
    <source>
        <strain evidence="1">JCM 13573</strain>
    </source>
</reference>
<organism evidence="2 4">
    <name type="scientific">Mycobacterium kubicae</name>
    <dbReference type="NCBI Taxonomy" id="120959"/>
    <lineage>
        <taxon>Bacteria</taxon>
        <taxon>Bacillati</taxon>
        <taxon>Actinomycetota</taxon>
        <taxon>Actinomycetes</taxon>
        <taxon>Mycobacteriales</taxon>
        <taxon>Mycobacteriaceae</taxon>
        <taxon>Mycobacterium</taxon>
        <taxon>Mycobacterium simiae complex</taxon>
    </lineage>
</organism>
<sequence>MTYTESSRDELSALLLELLLTGQSVDRAGMTPVISKAGFEGMRTIAIEEWMGASPVYTRRMREALGVTTDTVEDIFKIIQLDIGAPAQLLDFRFELEDPYHGVFQLASCGALLDLEPMGEQAVKLMCHDIEDPTFDATAVATNPRARFRPIHRPPRVPADRTPHCAWSVTVEPDREPLPLPAETEPIFRTKAAHVALTDIDSHDEGMSDYSGPLLADLPNNVWSRSAMVRIAEELALQHHLLAISYYLACQRHYGHAAAEDMYRKQFVGIAGFSSLRIKRALGLGDGAQALAHVLQVHPCLNPVQYTGVTVAPLLDSSGVRIVIAPDAPAHSDHSWLTLIDPDHLDAIEAMAVGVDAHFHDLDVTTDTDGTLIVDVRRADQPAKTRKEVAITSYTNGASFAFQDRGIPLPITPINH</sequence>
<accession>A0AAX1J9F3</accession>
<dbReference type="RefSeq" id="WP_085074397.1">
    <property type="nucleotide sequence ID" value="NZ_BLKU01000005.1"/>
</dbReference>
<gene>
    <name evidence="2" type="ORF">I2456_00470</name>
    <name evidence="1" type="ORF">MKUB_30360</name>
</gene>
<dbReference type="Proteomes" id="UP000663583">
    <property type="component" value="Chromosome"/>
</dbReference>
<reference evidence="1 3" key="1">
    <citation type="journal article" date="2019" name="Emerg. Microbes Infect.">
        <title>Comprehensive subspecies identification of 175 nontuberculous mycobacteria species based on 7547 genomic profiles.</title>
        <authorList>
            <person name="Matsumoto Y."/>
            <person name="Kinjo T."/>
            <person name="Motooka D."/>
            <person name="Nabeya D."/>
            <person name="Jung N."/>
            <person name="Uechi K."/>
            <person name="Horii T."/>
            <person name="Iida T."/>
            <person name="Fujita J."/>
            <person name="Nakamura S."/>
        </authorList>
    </citation>
    <scope>NUCLEOTIDE SEQUENCE [LARGE SCALE GENOMIC DNA]</scope>
    <source>
        <strain evidence="1 3">JCM 13573</strain>
    </source>
</reference>
<keyword evidence="3" id="KW-1185">Reference proteome</keyword>